<proteinExistence type="predicted"/>
<dbReference type="EMBL" id="GGEC01068284">
    <property type="protein sequence ID" value="MBX48768.1"/>
    <property type="molecule type" value="Transcribed_RNA"/>
</dbReference>
<keyword evidence="1" id="KW-0812">Transmembrane</keyword>
<name>A0A2P2P1X8_RHIMU</name>
<feature type="transmembrane region" description="Helical" evidence="1">
    <location>
        <begin position="6"/>
        <end position="25"/>
    </location>
</feature>
<organism evidence="2">
    <name type="scientific">Rhizophora mucronata</name>
    <name type="common">Asiatic mangrove</name>
    <dbReference type="NCBI Taxonomy" id="61149"/>
    <lineage>
        <taxon>Eukaryota</taxon>
        <taxon>Viridiplantae</taxon>
        <taxon>Streptophyta</taxon>
        <taxon>Embryophyta</taxon>
        <taxon>Tracheophyta</taxon>
        <taxon>Spermatophyta</taxon>
        <taxon>Magnoliopsida</taxon>
        <taxon>eudicotyledons</taxon>
        <taxon>Gunneridae</taxon>
        <taxon>Pentapetalae</taxon>
        <taxon>rosids</taxon>
        <taxon>fabids</taxon>
        <taxon>Malpighiales</taxon>
        <taxon>Rhizophoraceae</taxon>
        <taxon>Rhizophora</taxon>
    </lineage>
</organism>
<keyword evidence="1" id="KW-1133">Transmembrane helix</keyword>
<keyword evidence="1" id="KW-0472">Membrane</keyword>
<evidence type="ECO:0000313" key="2">
    <source>
        <dbReference type="EMBL" id="MBX48768.1"/>
    </source>
</evidence>
<sequence length="37" mass="4472">MHTDLRFFVIISINVCFHILMFYVLERAEENALSRSR</sequence>
<accession>A0A2P2P1X8</accession>
<evidence type="ECO:0000256" key="1">
    <source>
        <dbReference type="SAM" id="Phobius"/>
    </source>
</evidence>
<reference evidence="2" key="1">
    <citation type="submission" date="2018-02" db="EMBL/GenBank/DDBJ databases">
        <title>Rhizophora mucronata_Transcriptome.</title>
        <authorList>
            <person name="Meera S.P."/>
            <person name="Sreeshan A."/>
            <person name="Augustine A."/>
        </authorList>
    </citation>
    <scope>NUCLEOTIDE SEQUENCE</scope>
    <source>
        <tissue evidence="2">Leaf</tissue>
    </source>
</reference>
<protein>
    <submittedName>
        <fullName evidence="2">Uncharacterized protein</fullName>
    </submittedName>
</protein>
<dbReference type="AlphaFoldDB" id="A0A2P2P1X8"/>